<keyword evidence="3" id="KW-1185">Reference proteome</keyword>
<sequence length="99" mass="10788">MEAIKTLYDIATTMVPAMKDAVFVKTWAGLRPANPNIKPFLGPVDGWRKLILATGHFRKGTLLSPITGEIVTSLIIGEPSPIDWQPFTMQSHQLTANGG</sequence>
<gene>
    <name evidence="2" type="ORF">EFBL_2348</name>
</gene>
<dbReference type="InterPro" id="IPR036188">
    <property type="entry name" value="FAD/NAD-bd_sf"/>
</dbReference>
<dbReference type="InterPro" id="IPR006076">
    <property type="entry name" value="FAD-dep_OxRdtase"/>
</dbReference>
<comment type="caution">
    <text evidence="2">The sequence shown here is derived from an EMBL/GenBank/DDBJ whole genome shotgun (WGS) entry which is preliminary data.</text>
</comment>
<feature type="domain" description="FAD dependent oxidoreductase" evidence="1">
    <location>
        <begin position="2"/>
        <end position="74"/>
    </location>
</feature>
<dbReference type="AlphaFoldDB" id="A0A292YI45"/>
<dbReference type="Proteomes" id="UP000217785">
    <property type="component" value="Unassembled WGS sequence"/>
</dbReference>
<proteinExistence type="predicted"/>
<dbReference type="Gene3D" id="3.30.9.10">
    <property type="entry name" value="D-Amino Acid Oxidase, subunit A, domain 2"/>
    <property type="match status" value="1"/>
</dbReference>
<dbReference type="EMBL" id="BDUF01000063">
    <property type="protein sequence ID" value="GAX90707.1"/>
    <property type="molecule type" value="Genomic_DNA"/>
</dbReference>
<dbReference type="Gene3D" id="3.50.50.60">
    <property type="entry name" value="FAD/NAD(P)-binding domain"/>
    <property type="match status" value="1"/>
</dbReference>
<evidence type="ECO:0000259" key="1">
    <source>
        <dbReference type="Pfam" id="PF01266"/>
    </source>
</evidence>
<reference evidence="3" key="1">
    <citation type="submission" date="2017-07" db="EMBL/GenBank/DDBJ databases">
        <title>Draft genome sequence of Effusibacillus lacus strain skLN1.</title>
        <authorList>
            <person name="Watanabe M."/>
            <person name="Kojima H."/>
            <person name="Fukui M."/>
        </authorList>
    </citation>
    <scope>NUCLEOTIDE SEQUENCE [LARGE SCALE GENOMIC DNA]</scope>
    <source>
        <strain evidence="3">skLN1</strain>
    </source>
</reference>
<dbReference type="Pfam" id="PF01266">
    <property type="entry name" value="DAO"/>
    <property type="match status" value="1"/>
</dbReference>
<protein>
    <submittedName>
        <fullName evidence="2">Glycine oxidase ThiO</fullName>
    </submittedName>
</protein>
<evidence type="ECO:0000313" key="2">
    <source>
        <dbReference type="EMBL" id="GAX90707.1"/>
    </source>
</evidence>
<organism evidence="2 3">
    <name type="scientific">Effusibacillus lacus</name>
    <dbReference type="NCBI Taxonomy" id="1348429"/>
    <lineage>
        <taxon>Bacteria</taxon>
        <taxon>Bacillati</taxon>
        <taxon>Bacillota</taxon>
        <taxon>Bacilli</taxon>
        <taxon>Bacillales</taxon>
        <taxon>Alicyclobacillaceae</taxon>
        <taxon>Effusibacillus</taxon>
    </lineage>
</organism>
<dbReference type="SUPFAM" id="SSF51971">
    <property type="entry name" value="Nucleotide-binding domain"/>
    <property type="match status" value="1"/>
</dbReference>
<name>A0A292YI45_9BACL</name>
<accession>A0A292YI45</accession>
<evidence type="ECO:0000313" key="3">
    <source>
        <dbReference type="Proteomes" id="UP000217785"/>
    </source>
</evidence>